<feature type="transmembrane region" description="Helical" evidence="1">
    <location>
        <begin position="41"/>
        <end position="73"/>
    </location>
</feature>
<keyword evidence="1" id="KW-1133">Transmembrane helix</keyword>
<comment type="caution">
    <text evidence="3">The sequence shown here is derived from an EMBL/GenBank/DDBJ whole genome shotgun (WGS) entry which is preliminary data.</text>
</comment>
<feature type="transmembrane region" description="Helical" evidence="1">
    <location>
        <begin position="185"/>
        <end position="207"/>
    </location>
</feature>
<dbReference type="Proteomes" id="UP001139031">
    <property type="component" value="Unassembled WGS sequence"/>
</dbReference>
<dbReference type="EC" id="1.14.19.-" evidence="3"/>
<dbReference type="Pfam" id="PF00487">
    <property type="entry name" value="FA_desaturase"/>
    <property type="match status" value="1"/>
</dbReference>
<keyword evidence="3" id="KW-0560">Oxidoreductase</keyword>
<dbReference type="RefSeq" id="WP_224196702.1">
    <property type="nucleotide sequence ID" value="NZ_JAIRAU010000053.1"/>
</dbReference>
<dbReference type="GO" id="GO:0016491">
    <property type="term" value="F:oxidoreductase activity"/>
    <property type="evidence" value="ECO:0007669"/>
    <property type="project" value="UniProtKB-KW"/>
</dbReference>
<protein>
    <submittedName>
        <fullName evidence="3">Fatty acid desaturase</fullName>
        <ecNumber evidence="3">1.14.19.-</ecNumber>
    </submittedName>
</protein>
<evidence type="ECO:0000313" key="4">
    <source>
        <dbReference type="Proteomes" id="UP001139031"/>
    </source>
</evidence>
<evidence type="ECO:0000256" key="1">
    <source>
        <dbReference type="SAM" id="Phobius"/>
    </source>
</evidence>
<organism evidence="3 4">
    <name type="scientific">Nannocystis pusilla</name>
    <dbReference type="NCBI Taxonomy" id="889268"/>
    <lineage>
        <taxon>Bacteria</taxon>
        <taxon>Pseudomonadati</taxon>
        <taxon>Myxococcota</taxon>
        <taxon>Polyangia</taxon>
        <taxon>Nannocystales</taxon>
        <taxon>Nannocystaceae</taxon>
        <taxon>Nannocystis</taxon>
    </lineage>
</organism>
<proteinExistence type="predicted"/>
<keyword evidence="1" id="KW-0472">Membrane</keyword>
<feature type="transmembrane region" description="Helical" evidence="1">
    <location>
        <begin position="160"/>
        <end position="179"/>
    </location>
</feature>
<sequence>MASVRPHGALRPDRLTRREVTALYPADRRVHYEPGMVGWAVAFYACYAAFVLELLPTWAFALLGVTAFVRYFNRWHEALHADQRGSSWLVAQVLLVLPSPVYLGRRELEELHLLHHREHDGVGDPDHRMMDPSALRAALWCVVQPELSAAWWIRRRGLDARLATTMAVHALVWALLMWFGGWRGLVAYNLVVRIGNAAAWFVFAWLVHQPWLYGQVDPPEFPRPLRWLWYALVGRENYWGVRFHFVHHLYSAVPDRRLPALARRLAAPAGGSAPEGA</sequence>
<keyword evidence="1" id="KW-0812">Transmembrane</keyword>
<evidence type="ECO:0000259" key="2">
    <source>
        <dbReference type="Pfam" id="PF00487"/>
    </source>
</evidence>
<name>A0ABS7U3I0_9BACT</name>
<feature type="domain" description="Fatty acid desaturase" evidence="2">
    <location>
        <begin position="56"/>
        <end position="267"/>
    </location>
</feature>
<keyword evidence="4" id="KW-1185">Reference proteome</keyword>
<evidence type="ECO:0000313" key="3">
    <source>
        <dbReference type="EMBL" id="MBZ5714971.1"/>
    </source>
</evidence>
<reference evidence="3" key="1">
    <citation type="submission" date="2021-08" db="EMBL/GenBank/DDBJ databases">
        <authorList>
            <person name="Stevens D.C."/>
        </authorList>
    </citation>
    <scope>NUCLEOTIDE SEQUENCE</scope>
    <source>
        <strain evidence="3">DSM 53165</strain>
    </source>
</reference>
<accession>A0ABS7U3I0</accession>
<gene>
    <name evidence="3" type="ORF">K7C98_37540</name>
</gene>
<dbReference type="InterPro" id="IPR005804">
    <property type="entry name" value="FA_desaturase_dom"/>
</dbReference>
<dbReference type="EMBL" id="JAIRAU010000053">
    <property type="protein sequence ID" value="MBZ5714971.1"/>
    <property type="molecule type" value="Genomic_DNA"/>
</dbReference>